<feature type="repeat" description="WD" evidence="7">
    <location>
        <begin position="1058"/>
        <end position="1099"/>
    </location>
</feature>
<keyword evidence="5" id="KW-0677">Repeat</keyword>
<dbReference type="PROSITE" id="PS50082">
    <property type="entry name" value="WD_REPEATS_2"/>
    <property type="match status" value="8"/>
</dbReference>
<organism evidence="9 10">
    <name type="scientific">Pyrrhoderma noxium</name>
    <dbReference type="NCBI Taxonomy" id="2282107"/>
    <lineage>
        <taxon>Eukaryota</taxon>
        <taxon>Fungi</taxon>
        <taxon>Dikarya</taxon>
        <taxon>Basidiomycota</taxon>
        <taxon>Agaricomycotina</taxon>
        <taxon>Agaricomycetes</taxon>
        <taxon>Hymenochaetales</taxon>
        <taxon>Hymenochaetaceae</taxon>
        <taxon>Pyrrhoderma</taxon>
    </lineage>
</organism>
<dbReference type="PROSITE" id="PS00678">
    <property type="entry name" value="WD_REPEATS_1"/>
    <property type="match status" value="5"/>
</dbReference>
<dbReference type="PANTHER" id="PTHR19848:SF8">
    <property type="entry name" value="F-BOX AND WD REPEAT DOMAIN CONTAINING 7"/>
    <property type="match status" value="1"/>
</dbReference>
<dbReference type="AlphaFoldDB" id="A0A286UTU0"/>
<keyword evidence="10" id="KW-1185">Reference proteome</keyword>
<keyword evidence="2" id="KW-0690">Ribosome biogenesis</keyword>
<dbReference type="SUPFAM" id="SSF52540">
    <property type="entry name" value="P-loop containing nucleoside triphosphate hydrolases"/>
    <property type="match status" value="1"/>
</dbReference>
<dbReference type="PROSITE" id="PS50837">
    <property type="entry name" value="NACHT"/>
    <property type="match status" value="1"/>
</dbReference>
<proteinExistence type="predicted"/>
<dbReference type="InterPro" id="IPR057644">
    <property type="entry name" value="Beta-prop_WDR75_2nd"/>
</dbReference>
<gene>
    <name evidence="9" type="ORF">PNOK_0005600</name>
</gene>
<evidence type="ECO:0000256" key="3">
    <source>
        <dbReference type="ARBA" id="ARBA00022552"/>
    </source>
</evidence>
<dbReference type="InParanoid" id="A0A286UTU0"/>
<evidence type="ECO:0000256" key="1">
    <source>
        <dbReference type="ARBA" id="ARBA00004604"/>
    </source>
</evidence>
<name>A0A286UTU0_9AGAM</name>
<comment type="caution">
    <text evidence="9">The sequence shown here is derived from an EMBL/GenBank/DDBJ whole genome shotgun (WGS) entry which is preliminary data.</text>
</comment>
<dbReference type="InterPro" id="IPR007111">
    <property type="entry name" value="NACHT_NTPase"/>
</dbReference>
<protein>
    <submittedName>
        <fullName evidence="9">Nucleotide-binding-oligomerization-domain like receptor</fullName>
    </submittedName>
</protein>
<dbReference type="InterPro" id="IPR001680">
    <property type="entry name" value="WD40_rpt"/>
</dbReference>
<evidence type="ECO:0000259" key="8">
    <source>
        <dbReference type="PROSITE" id="PS50837"/>
    </source>
</evidence>
<dbReference type="EMBL" id="NBII01000001">
    <property type="protein sequence ID" value="PAV22989.1"/>
    <property type="molecule type" value="Genomic_DNA"/>
</dbReference>
<feature type="repeat" description="WD" evidence="7">
    <location>
        <begin position="1186"/>
        <end position="1220"/>
    </location>
</feature>
<feature type="repeat" description="WD" evidence="7">
    <location>
        <begin position="1014"/>
        <end position="1056"/>
    </location>
</feature>
<accession>A0A286UTU0</accession>
<comment type="subcellular location">
    <subcellularLocation>
        <location evidence="1">Nucleus</location>
        <location evidence="1">Nucleolus</location>
    </subcellularLocation>
</comment>
<dbReference type="PANTHER" id="PTHR19848">
    <property type="entry name" value="WD40 REPEAT PROTEIN"/>
    <property type="match status" value="1"/>
</dbReference>
<dbReference type="InterPro" id="IPR019775">
    <property type="entry name" value="WD40_repeat_CS"/>
</dbReference>
<dbReference type="Pfam" id="PF00400">
    <property type="entry name" value="WD40"/>
    <property type="match status" value="8"/>
</dbReference>
<feature type="repeat" description="WD" evidence="7">
    <location>
        <begin position="802"/>
        <end position="843"/>
    </location>
</feature>
<dbReference type="SMART" id="SM00382">
    <property type="entry name" value="AAA"/>
    <property type="match status" value="1"/>
</dbReference>
<dbReference type="SUPFAM" id="SSF50998">
    <property type="entry name" value="Quinoprotein alcohol dehydrogenase-like"/>
    <property type="match status" value="1"/>
</dbReference>
<feature type="repeat" description="WD" evidence="7">
    <location>
        <begin position="1100"/>
        <end position="1141"/>
    </location>
</feature>
<keyword evidence="6" id="KW-0539">Nucleus</keyword>
<keyword evidence="9" id="KW-0675">Receptor</keyword>
<evidence type="ECO:0000256" key="5">
    <source>
        <dbReference type="ARBA" id="ARBA00022737"/>
    </source>
</evidence>
<dbReference type="Proteomes" id="UP000217199">
    <property type="component" value="Unassembled WGS sequence"/>
</dbReference>
<keyword evidence="3" id="KW-0698">rRNA processing</keyword>
<dbReference type="InterPro" id="IPR056884">
    <property type="entry name" value="NPHP3-like_N"/>
</dbReference>
<dbReference type="Gene3D" id="3.40.50.300">
    <property type="entry name" value="P-loop containing nucleotide triphosphate hydrolases"/>
    <property type="match status" value="1"/>
</dbReference>
<dbReference type="InterPro" id="IPR003593">
    <property type="entry name" value="AAA+_ATPase"/>
</dbReference>
<keyword evidence="4 7" id="KW-0853">WD repeat</keyword>
<dbReference type="InterPro" id="IPR027417">
    <property type="entry name" value="P-loop_NTPase"/>
</dbReference>
<evidence type="ECO:0000256" key="7">
    <source>
        <dbReference type="PROSITE-ProRule" id="PRU00221"/>
    </source>
</evidence>
<evidence type="ECO:0000313" key="10">
    <source>
        <dbReference type="Proteomes" id="UP000217199"/>
    </source>
</evidence>
<dbReference type="PRINTS" id="PR00320">
    <property type="entry name" value="GPROTEINBRPT"/>
</dbReference>
<evidence type="ECO:0000256" key="6">
    <source>
        <dbReference type="ARBA" id="ARBA00023242"/>
    </source>
</evidence>
<evidence type="ECO:0000256" key="2">
    <source>
        <dbReference type="ARBA" id="ARBA00022517"/>
    </source>
</evidence>
<dbReference type="SUPFAM" id="SSF50978">
    <property type="entry name" value="WD40 repeat-like"/>
    <property type="match status" value="1"/>
</dbReference>
<dbReference type="Pfam" id="PF23769">
    <property type="entry name" value="Beta-prop_WDR75_2nd"/>
    <property type="match status" value="1"/>
</dbReference>
<evidence type="ECO:0000313" key="9">
    <source>
        <dbReference type="EMBL" id="PAV22989.1"/>
    </source>
</evidence>
<feature type="repeat" description="WD" evidence="7">
    <location>
        <begin position="759"/>
        <end position="800"/>
    </location>
</feature>
<feature type="domain" description="NACHT" evidence="8">
    <location>
        <begin position="95"/>
        <end position="239"/>
    </location>
</feature>
<dbReference type="Pfam" id="PF24883">
    <property type="entry name" value="NPHP3_N"/>
    <property type="match status" value="1"/>
</dbReference>
<dbReference type="Gene3D" id="2.130.10.10">
    <property type="entry name" value="YVTN repeat-like/Quinoprotein amine dehydrogenase"/>
    <property type="match status" value="6"/>
</dbReference>
<reference evidence="9 10" key="1">
    <citation type="journal article" date="2017" name="Mol. Ecol.">
        <title>Comparative and population genomic landscape of Phellinus noxius: A hypervariable fungus causing root rot in trees.</title>
        <authorList>
            <person name="Chung C.L."/>
            <person name="Lee T.J."/>
            <person name="Akiba M."/>
            <person name="Lee H.H."/>
            <person name="Kuo T.H."/>
            <person name="Liu D."/>
            <person name="Ke H.M."/>
            <person name="Yokoi T."/>
            <person name="Roa M.B."/>
            <person name="Lu M.J."/>
            <person name="Chang Y.Y."/>
            <person name="Ann P.J."/>
            <person name="Tsai J.N."/>
            <person name="Chen C.Y."/>
            <person name="Tzean S.S."/>
            <person name="Ota Y."/>
            <person name="Hattori T."/>
            <person name="Sahashi N."/>
            <person name="Liou R.F."/>
            <person name="Kikuchi T."/>
            <person name="Tsai I.J."/>
        </authorList>
    </citation>
    <scope>NUCLEOTIDE SEQUENCE [LARGE SCALE GENOMIC DNA]</scope>
    <source>
        <strain evidence="9 10">FFPRI411160</strain>
    </source>
</reference>
<dbReference type="InterPro" id="IPR011047">
    <property type="entry name" value="Quinoprotein_ADH-like_sf"/>
</dbReference>
<dbReference type="SMART" id="SM00320">
    <property type="entry name" value="WD40"/>
    <property type="match status" value="14"/>
</dbReference>
<dbReference type="InterPro" id="IPR015943">
    <property type="entry name" value="WD40/YVTN_repeat-like_dom_sf"/>
</dbReference>
<evidence type="ECO:0000256" key="4">
    <source>
        <dbReference type="ARBA" id="ARBA00022574"/>
    </source>
</evidence>
<dbReference type="OrthoDB" id="538223at2759"/>
<feature type="repeat" description="WD" evidence="7">
    <location>
        <begin position="1143"/>
        <end position="1184"/>
    </location>
</feature>
<dbReference type="InterPro" id="IPR036322">
    <property type="entry name" value="WD40_repeat_dom_sf"/>
</dbReference>
<dbReference type="PROSITE" id="PS50294">
    <property type="entry name" value="WD_REPEATS_REGION"/>
    <property type="match status" value="7"/>
</dbReference>
<dbReference type="STRING" id="2282107.A0A286UTU0"/>
<dbReference type="CDD" id="cd00200">
    <property type="entry name" value="WD40"/>
    <property type="match status" value="2"/>
</dbReference>
<feature type="repeat" description="WD" evidence="7">
    <location>
        <begin position="935"/>
        <end position="969"/>
    </location>
</feature>
<sequence length="1277" mass="142262">MSFNQSGSNASATFGTYNDVSGNQTNTTIQGIVHVQNNNFTNQDPNVHTALIRDLKDKLNPSDFAGDDRPECLENTRKKTLNSIYQWVNTRGYPNVLLLSGAAGTGKSTIATTVAGEYQKRGQLGCHMFFVRGRSHPRTALQTIAYSLAVYNQSIAVSLVEKLRKSGDLNSSNLKTKFDILLRDPLSAVSTKVGHPVLIVLDALDECGTSELRRSLLDVLRARLSSLPANFRILITSRPEEDIASLNSERKFLTVTIDQHSDESKANVSTYIEFEFNQMRSSGKLNVPDDYEWDRNIRRLSESADGLFIWASTAVRFVREERLFQFRCFQNLVSNAKSLKLDELYMTVLSHVSKWNEEDKTTLKNVFSLILFAKCPLSDTETDAILDMDKGTTSNLLSYFRSLVRYEGGQPITIYHASFYDYLISCEGEPWHVDPSVQRAYIASKCFERMKRLLKYNICNIPSSSVLNADVPDIDIRVTRYIPQFLKYICCNWIHHLQDVSYSQHLCFQLQSFVYNQLLFWFEVLSLTNTFNHHVGPALLFAIEWVGNHDPKLSSFLRDASRQASIYSKPISESVLHIYTSLLPLTKEESPMSTHYAKYADKVHRVEYIGKRQHNDCIKTIQVESGYVSMLSFSPDGTRILSDSDRGVYVLDATSGETIAGPLIVDGKKGDKGNEEEALSAAYLPDGRYIVVATTNGIILKWDVLTSCLVSERMMSDFQIASTWAATFSPDRKSFVFGDDEGIIRVWNVDTGEQDGGLLEGHTSSIRCLSFSSDGKYLVSGSSDGVIIIWGMDERRVKTSPLREHTRKVMAVSFSPCGTYIVSGSLDKTILVWDVSTGEVLRKIICGDQVYSVTYSPNGLFILAGGERLLSMWNVANDTAAPKEFQVDRRRDIMQVSFSPDGSRFASGCFDLIKIWDASWGVEETKASFEEGGVIRSISLSPGSKFIASGSSNGSICLWNLLTGELVKELKLSYDVDSVAFSPVNEQLIAFGSGSWDDGKVKVWDVTDDEPVTIGSHKASVRSVMFSPSDGKHVASGSSDNTICIWNVNRQRLAVGPLTGHEGAIFAVAYSPDGTRLVSGSWDKTVRIWNSETGDLLSTLNGHSYWIQSVAYSFDGSRIVSGSSDKRILVWDAQSGQIVCGPITGHDTWVDSVCFSPDGKQILSGSWDKTARVWDAITGNPLFPPISGHTGSISSVCFFPNGRHFATGSIDGTIRIWSLDEIPIDSDWELRNDNWVVGKNGKLMMWIPTDLHTPLYRPRNISILNHSFHLKLHFGTE</sequence>
<dbReference type="InterPro" id="IPR020472">
    <property type="entry name" value="WD40_PAC1"/>
</dbReference>